<proteinExistence type="predicted"/>
<protein>
    <submittedName>
        <fullName evidence="7">Putative membrane protein/domain protein</fullName>
    </submittedName>
</protein>
<evidence type="ECO:0000256" key="1">
    <source>
        <dbReference type="ARBA" id="ARBA00004141"/>
    </source>
</evidence>
<dbReference type="PANTHER" id="PTHR38480">
    <property type="entry name" value="SLR0254 PROTEIN"/>
    <property type="match status" value="1"/>
</dbReference>
<dbReference type="EMBL" id="CP003345">
    <property type="protein sequence ID" value="AFM02921.1"/>
    <property type="molecule type" value="Genomic_DNA"/>
</dbReference>
<dbReference type="AlphaFoldDB" id="I4AG36"/>
<dbReference type="HOGENOM" id="CLU_054176_2_0_10"/>
<accession>I4AG36</accession>
<feature type="transmembrane region" description="Helical" evidence="5">
    <location>
        <begin position="62"/>
        <end position="83"/>
    </location>
</feature>
<dbReference type="InterPro" id="IPR010432">
    <property type="entry name" value="RDD"/>
</dbReference>
<evidence type="ECO:0000256" key="2">
    <source>
        <dbReference type="ARBA" id="ARBA00022692"/>
    </source>
</evidence>
<reference evidence="8" key="1">
    <citation type="submission" date="2012-06" db="EMBL/GenBank/DDBJ databases">
        <title>The complete genome of Flexibacter litoralis DSM 6794.</title>
        <authorList>
            <person name="Lucas S."/>
            <person name="Copeland A."/>
            <person name="Lapidus A."/>
            <person name="Glavina del Rio T."/>
            <person name="Dalin E."/>
            <person name="Tice H."/>
            <person name="Bruce D."/>
            <person name="Goodwin L."/>
            <person name="Pitluck S."/>
            <person name="Peters L."/>
            <person name="Ovchinnikova G."/>
            <person name="Lu M."/>
            <person name="Kyrpides N."/>
            <person name="Mavromatis K."/>
            <person name="Ivanova N."/>
            <person name="Brettin T."/>
            <person name="Detter J.C."/>
            <person name="Han C."/>
            <person name="Larimer F."/>
            <person name="Land M."/>
            <person name="Hauser L."/>
            <person name="Markowitz V."/>
            <person name="Cheng J.-F."/>
            <person name="Hugenholtz P."/>
            <person name="Woyke T."/>
            <person name="Wu D."/>
            <person name="Spring S."/>
            <person name="Lang E."/>
            <person name="Kopitz M."/>
            <person name="Brambilla E."/>
            <person name="Klenk H.-P."/>
            <person name="Eisen J.A."/>
        </authorList>
    </citation>
    <scope>NUCLEOTIDE SEQUENCE [LARGE SCALE GENOMIC DNA]</scope>
    <source>
        <strain evidence="8">ATCC 23117 / DSM 6794 / NBRC 15988 / NCIMB 1366 / Sio-4</strain>
    </source>
</reference>
<name>I4AG36_BERLS</name>
<evidence type="ECO:0000256" key="4">
    <source>
        <dbReference type="ARBA" id="ARBA00023136"/>
    </source>
</evidence>
<dbReference type="PATRIC" id="fig|880071.3.peg.420"/>
<evidence type="ECO:0000313" key="8">
    <source>
        <dbReference type="Proteomes" id="UP000006054"/>
    </source>
</evidence>
<dbReference type="PANTHER" id="PTHR38480:SF1">
    <property type="entry name" value="SLR0254 PROTEIN"/>
    <property type="match status" value="1"/>
</dbReference>
<dbReference type="Proteomes" id="UP000006054">
    <property type="component" value="Chromosome"/>
</dbReference>
<keyword evidence="8" id="KW-1185">Reference proteome</keyword>
<dbReference type="GO" id="GO:0016020">
    <property type="term" value="C:membrane"/>
    <property type="evidence" value="ECO:0007669"/>
    <property type="project" value="UniProtKB-SubCell"/>
</dbReference>
<keyword evidence="4 5" id="KW-0472">Membrane</keyword>
<feature type="transmembrane region" description="Helical" evidence="5">
    <location>
        <begin position="114"/>
        <end position="133"/>
    </location>
</feature>
<evidence type="ECO:0000259" key="6">
    <source>
        <dbReference type="Pfam" id="PF06271"/>
    </source>
</evidence>
<dbReference type="eggNOG" id="COG1714">
    <property type="taxonomic scope" value="Bacteria"/>
</dbReference>
<keyword evidence="2 5" id="KW-0812">Transmembrane</keyword>
<keyword evidence="3 5" id="KW-1133">Transmembrane helix</keyword>
<gene>
    <name evidence="7" type="ordered locus">Fleli_0445</name>
</gene>
<dbReference type="STRING" id="880071.Fleli_0445"/>
<evidence type="ECO:0000313" key="7">
    <source>
        <dbReference type="EMBL" id="AFM02921.1"/>
    </source>
</evidence>
<dbReference type="RefSeq" id="WP_014796381.1">
    <property type="nucleotide sequence ID" value="NC_018018.1"/>
</dbReference>
<dbReference type="KEGG" id="fli:Fleli_0445"/>
<feature type="domain" description="RDD" evidence="6">
    <location>
        <begin position="19"/>
        <end position="148"/>
    </location>
</feature>
<evidence type="ECO:0000256" key="5">
    <source>
        <dbReference type="SAM" id="Phobius"/>
    </source>
</evidence>
<comment type="subcellular location">
    <subcellularLocation>
        <location evidence="1">Membrane</location>
        <topology evidence="1">Multi-pass membrane protein</topology>
    </subcellularLocation>
</comment>
<sequence length="252" mass="28894">MKTISIRTSQNVTIEYELPSTFQRIIAWFIDLAILILANSVLALLFVWLVSILGLPDLVQTVFNFLVLVPLWFFYSLFCEIIFNGQSIGKRAMGIRVVKLNGDIPSLSDYFMRWAFRMVDIMFSFGSLATLLVTGTEKGQRLGDILAGTTVIKVKSTQHVNMKELLNIRSFKNYEPTYEQVTVFSEEEMLSIKTILNRASRFPKQKNTYQLLQKTATLAAKKLDISQEKFTGPQQTKQFLHTVLQDYIVLTR</sequence>
<dbReference type="Pfam" id="PF06271">
    <property type="entry name" value="RDD"/>
    <property type="match status" value="1"/>
</dbReference>
<feature type="transmembrane region" description="Helical" evidence="5">
    <location>
        <begin position="25"/>
        <end position="50"/>
    </location>
</feature>
<evidence type="ECO:0000256" key="3">
    <source>
        <dbReference type="ARBA" id="ARBA00022989"/>
    </source>
</evidence>
<dbReference type="OrthoDB" id="9814143at2"/>
<organism evidence="7 8">
    <name type="scientific">Bernardetia litoralis (strain ATCC 23117 / DSM 6794 / NBRC 15988 / NCIMB 1366 / Fx l1 / Sio-4)</name>
    <name type="common">Flexibacter litoralis</name>
    <dbReference type="NCBI Taxonomy" id="880071"/>
    <lineage>
        <taxon>Bacteria</taxon>
        <taxon>Pseudomonadati</taxon>
        <taxon>Bacteroidota</taxon>
        <taxon>Cytophagia</taxon>
        <taxon>Cytophagales</taxon>
        <taxon>Bernardetiaceae</taxon>
        <taxon>Bernardetia</taxon>
    </lineage>
</organism>